<keyword evidence="1" id="KW-0812">Transmembrane</keyword>
<gene>
    <name evidence="2" type="ORF">JQC72_10950</name>
</gene>
<evidence type="ECO:0000313" key="3">
    <source>
        <dbReference type="Proteomes" id="UP001177120"/>
    </source>
</evidence>
<organism evidence="2 3">
    <name type="scientific">Polycladomyces zharkentensis</name>
    <dbReference type="NCBI Taxonomy" id="2807616"/>
    <lineage>
        <taxon>Bacteria</taxon>
        <taxon>Bacillati</taxon>
        <taxon>Bacillota</taxon>
        <taxon>Bacilli</taxon>
        <taxon>Bacillales</taxon>
        <taxon>Thermoactinomycetaceae</taxon>
        <taxon>Polycladomyces</taxon>
    </lineage>
</organism>
<keyword evidence="1" id="KW-1133">Transmembrane helix</keyword>
<evidence type="ECO:0000313" key="2">
    <source>
        <dbReference type="EMBL" id="MBN2910020.1"/>
    </source>
</evidence>
<keyword evidence="1" id="KW-0472">Membrane</keyword>
<proteinExistence type="predicted"/>
<name>A0ABS2WL60_9BACL</name>
<feature type="transmembrane region" description="Helical" evidence="1">
    <location>
        <begin position="43"/>
        <end position="67"/>
    </location>
</feature>
<dbReference type="Proteomes" id="UP001177120">
    <property type="component" value="Unassembled WGS sequence"/>
</dbReference>
<protein>
    <submittedName>
        <fullName evidence="2">MFS transporter</fullName>
    </submittedName>
</protein>
<evidence type="ECO:0000256" key="1">
    <source>
        <dbReference type="SAM" id="Phobius"/>
    </source>
</evidence>
<dbReference type="EMBL" id="JAFHAP010000009">
    <property type="protein sequence ID" value="MBN2910020.1"/>
    <property type="molecule type" value="Genomic_DNA"/>
</dbReference>
<dbReference type="Pfam" id="PF13347">
    <property type="entry name" value="MFS_2"/>
    <property type="match status" value="1"/>
</dbReference>
<comment type="caution">
    <text evidence="2">The sequence shown here is derived from an EMBL/GenBank/DDBJ whole genome shotgun (WGS) entry which is preliminary data.</text>
</comment>
<keyword evidence="3" id="KW-1185">Reference proteome</keyword>
<sequence length="89" mass="9586">MVYSAGSFGTKVGTGLGSALIGWILALGGYVGGSATQTDSALLAIKALFIYIPLAIGVIQFVLLLFYKLDKEYPLIIQELHQRRGEVRL</sequence>
<accession>A0ABS2WL60</accession>
<feature type="transmembrane region" description="Helical" evidence="1">
    <location>
        <begin position="12"/>
        <end position="31"/>
    </location>
</feature>
<reference evidence="2" key="1">
    <citation type="journal article" date="2024" name="Int. J. Syst. Evol. Microbiol.">
        <title>Polycladomyces zharkentensis sp. nov., a novel thermophilic cellulose- and starch-degrading member of the Bacillota from a geothermal aquifer in Kazakhstan.</title>
        <authorList>
            <person name="Mashzhan A."/>
            <person name="Kistaubayeva A."/>
            <person name="Javier-Lopez R."/>
            <person name="Bissenova U."/>
            <person name="Bissenbay A."/>
            <person name="Birkeland N.K."/>
        </authorList>
    </citation>
    <scope>NUCLEOTIDE SEQUENCE</scope>
    <source>
        <strain evidence="2">ZKZ2T</strain>
    </source>
</reference>